<dbReference type="AlphaFoldDB" id="A0A9Q0BVR1"/>
<feature type="non-terminal residue" evidence="1">
    <location>
        <position position="103"/>
    </location>
</feature>
<dbReference type="Proteomes" id="UP001059596">
    <property type="component" value="Chromosome 3R"/>
</dbReference>
<organism evidence="1 2">
    <name type="scientific">Drosophila gunungcola</name>
    <name type="common">fruit fly</name>
    <dbReference type="NCBI Taxonomy" id="103775"/>
    <lineage>
        <taxon>Eukaryota</taxon>
        <taxon>Metazoa</taxon>
        <taxon>Ecdysozoa</taxon>
        <taxon>Arthropoda</taxon>
        <taxon>Hexapoda</taxon>
        <taxon>Insecta</taxon>
        <taxon>Pterygota</taxon>
        <taxon>Neoptera</taxon>
        <taxon>Endopterygota</taxon>
        <taxon>Diptera</taxon>
        <taxon>Brachycera</taxon>
        <taxon>Muscomorpha</taxon>
        <taxon>Ephydroidea</taxon>
        <taxon>Drosophilidae</taxon>
        <taxon>Drosophila</taxon>
        <taxon>Sophophora</taxon>
    </lineage>
</organism>
<sequence>MVNNFTEFVSDYPMDRCNKRHTHRKHFGKQSDQRNFKTNLFSQRSVPYFFRRHWWKLNWSSYILRGLVEVSTENGKGNMTFNEFFCTWYLHRQSNLHIAQHEY</sequence>
<proteinExistence type="predicted"/>
<evidence type="ECO:0000313" key="2">
    <source>
        <dbReference type="Proteomes" id="UP001059596"/>
    </source>
</evidence>
<evidence type="ECO:0000313" key="1">
    <source>
        <dbReference type="EMBL" id="KAI8046342.1"/>
    </source>
</evidence>
<name>A0A9Q0BVR1_9MUSC</name>
<gene>
    <name evidence="1" type="ORF">M5D96_002544</name>
</gene>
<protein>
    <submittedName>
        <fullName evidence="1">Uncharacterized protein</fullName>
    </submittedName>
</protein>
<dbReference type="EMBL" id="JAMKOV010000001">
    <property type="protein sequence ID" value="KAI8046342.1"/>
    <property type="molecule type" value="Genomic_DNA"/>
</dbReference>
<reference evidence="1" key="1">
    <citation type="journal article" date="2023" name="Genome Biol. Evol.">
        <title>Long-read-based Genome Assembly of Drosophila gunungcola Reveals Fewer Chemosensory Genes in Flower-breeding Species.</title>
        <authorList>
            <person name="Negi A."/>
            <person name="Liao B.Y."/>
            <person name="Yeh S.D."/>
        </authorList>
    </citation>
    <scope>NUCLEOTIDE SEQUENCE</scope>
    <source>
        <strain evidence="1">Sukarami</strain>
    </source>
</reference>
<accession>A0A9Q0BVR1</accession>
<keyword evidence="2" id="KW-1185">Reference proteome</keyword>
<comment type="caution">
    <text evidence="1">The sequence shown here is derived from an EMBL/GenBank/DDBJ whole genome shotgun (WGS) entry which is preliminary data.</text>
</comment>